<proteinExistence type="predicted"/>
<dbReference type="Proteomes" id="UP000770785">
    <property type="component" value="Unassembled WGS sequence"/>
</dbReference>
<dbReference type="Pfam" id="PF13267">
    <property type="entry name" value="DUF4058"/>
    <property type="match status" value="1"/>
</dbReference>
<dbReference type="EMBL" id="JAATJH010000005">
    <property type="protein sequence ID" value="NJC27562.1"/>
    <property type="molecule type" value="Genomic_DNA"/>
</dbReference>
<dbReference type="RefSeq" id="WP_168038768.1">
    <property type="nucleotide sequence ID" value="NZ_JAATJH010000005.1"/>
</dbReference>
<reference evidence="1 2" key="1">
    <citation type="submission" date="2020-03" db="EMBL/GenBank/DDBJ databases">
        <title>Genomic Encyclopedia of Type Strains, Phase IV (KMG-IV): sequencing the most valuable type-strain genomes for metagenomic binning, comparative biology and taxonomic classification.</title>
        <authorList>
            <person name="Goeker M."/>
        </authorList>
    </citation>
    <scope>NUCLEOTIDE SEQUENCE [LARGE SCALE GENOMIC DNA]</scope>
    <source>
        <strain evidence="1 2">DSM 105096</strain>
    </source>
</reference>
<evidence type="ECO:0000313" key="2">
    <source>
        <dbReference type="Proteomes" id="UP000770785"/>
    </source>
</evidence>
<evidence type="ECO:0008006" key="3">
    <source>
        <dbReference type="Google" id="ProtNLM"/>
    </source>
</evidence>
<name>A0ABX0XEC9_9BACT</name>
<organism evidence="1 2">
    <name type="scientific">Neolewinella antarctica</name>
    <dbReference type="NCBI Taxonomy" id="442734"/>
    <lineage>
        <taxon>Bacteria</taxon>
        <taxon>Pseudomonadati</taxon>
        <taxon>Bacteroidota</taxon>
        <taxon>Saprospiria</taxon>
        <taxon>Saprospirales</taxon>
        <taxon>Lewinellaceae</taxon>
        <taxon>Neolewinella</taxon>
    </lineage>
</organism>
<dbReference type="InterPro" id="IPR025132">
    <property type="entry name" value="DUF4058"/>
</dbReference>
<keyword evidence="2" id="KW-1185">Reference proteome</keyword>
<protein>
    <recommendedName>
        <fullName evidence="3">DUF4058 family protein</fullName>
    </recommendedName>
</protein>
<accession>A0ABX0XEC9</accession>
<comment type="caution">
    <text evidence="1">The sequence shown here is derived from an EMBL/GenBank/DDBJ whole genome shotgun (WGS) entry which is preliminary data.</text>
</comment>
<gene>
    <name evidence="1" type="ORF">GGR27_003079</name>
</gene>
<sequence>MKSPFPGMDPFIESYKWSTFHVNAITQIQRQLIEQLPERYLIEVEEGVNANDIILGTHNRYRPDASIIEQDRLSASTTIYPSAKSVTPPTIFVEMDDIKQRTLTIRDSYSRELVTAIEVLSPSNKKGGGLDDYRFKRAEFVRNTINLVELDLLRGGEPPYRKSDWPKRPYCIHTVRAIERTISVWSVGLEERLPRVSVPLLPEDRDLVLDLQTMFDEIYRFSSYPRSITYAVDQLKPNPTAAEVEIIEKIIDAIK</sequence>
<evidence type="ECO:0000313" key="1">
    <source>
        <dbReference type="EMBL" id="NJC27562.1"/>
    </source>
</evidence>